<evidence type="ECO:0000313" key="2">
    <source>
        <dbReference type="EMBL" id="PWI56820.1"/>
    </source>
</evidence>
<keyword evidence="1" id="KW-0812">Transmembrane</keyword>
<organism evidence="2 3">
    <name type="scientific">Sulfoacidibacillus thermotolerans</name>
    <name type="common">Acidibacillus sulfuroxidans</name>
    <dbReference type="NCBI Taxonomy" id="1765684"/>
    <lineage>
        <taxon>Bacteria</taxon>
        <taxon>Bacillati</taxon>
        <taxon>Bacillota</taxon>
        <taxon>Bacilli</taxon>
        <taxon>Bacillales</taxon>
        <taxon>Alicyclobacillaceae</taxon>
        <taxon>Sulfoacidibacillus</taxon>
    </lineage>
</organism>
<comment type="caution">
    <text evidence="2">The sequence shown here is derived from an EMBL/GenBank/DDBJ whole genome shotgun (WGS) entry which is preliminary data.</text>
</comment>
<feature type="transmembrane region" description="Helical" evidence="1">
    <location>
        <begin position="30"/>
        <end position="52"/>
    </location>
</feature>
<dbReference type="AlphaFoldDB" id="A0A2U3D6B9"/>
<proteinExistence type="predicted"/>
<keyword evidence="1" id="KW-0472">Membrane</keyword>
<protein>
    <recommendedName>
        <fullName evidence="4">Colicin V production protein</fullName>
    </recommendedName>
</protein>
<dbReference type="EMBL" id="MPDK01000025">
    <property type="protein sequence ID" value="PWI56820.1"/>
    <property type="molecule type" value="Genomic_DNA"/>
</dbReference>
<accession>A0A2U3D6B9</accession>
<evidence type="ECO:0000256" key="1">
    <source>
        <dbReference type="SAM" id="Phobius"/>
    </source>
</evidence>
<reference evidence="2 3" key="1">
    <citation type="submission" date="2016-11" db="EMBL/GenBank/DDBJ databases">
        <title>Comparative genomics of Acidibacillus ferroxidans species.</title>
        <authorList>
            <person name="Oliveira G."/>
            <person name="Nunes G."/>
            <person name="Oliveira R."/>
            <person name="Araujo F."/>
            <person name="Salim A."/>
            <person name="Scholte L."/>
            <person name="Morais D."/>
            <person name="Nancucheo I."/>
            <person name="Johnson D.B."/>
            <person name="Grail B."/>
            <person name="Bittencourt J."/>
            <person name="Valadares R."/>
        </authorList>
    </citation>
    <scope>NUCLEOTIDE SEQUENCE [LARGE SCALE GENOMIC DNA]</scope>
    <source>
        <strain evidence="2 3">Y002</strain>
    </source>
</reference>
<evidence type="ECO:0000313" key="3">
    <source>
        <dbReference type="Proteomes" id="UP000245380"/>
    </source>
</evidence>
<name>A0A2U3D6B9_SULT2</name>
<evidence type="ECO:0008006" key="4">
    <source>
        <dbReference type="Google" id="ProtNLM"/>
    </source>
</evidence>
<keyword evidence="3" id="KW-1185">Reference proteome</keyword>
<sequence length="198" mass="22458">MTQVIIDLLIVNIVVWTGLMGYLAGAGRVLIYVSVIGGSAYILNSVVPWLHFMNSDITIKMEYLQWLNRMLEPIYPVTWLRMPNVESVYVFSMNRWLPSIREGFRELVAYGTGFAVLIGLLLGVRTFDNLWSDVLGKQRMNSLGALMGGVTGLYIAALTFEVVSSILFGLTDSTPRFWLYHSLLVRTWTHIRLHGIVR</sequence>
<keyword evidence="1" id="KW-1133">Transmembrane helix</keyword>
<feature type="transmembrane region" description="Helical" evidence="1">
    <location>
        <begin position="5"/>
        <end position="24"/>
    </location>
</feature>
<dbReference type="RefSeq" id="WP_109431400.1">
    <property type="nucleotide sequence ID" value="NZ_MPDK01000025.1"/>
</dbReference>
<feature type="transmembrane region" description="Helical" evidence="1">
    <location>
        <begin position="144"/>
        <end position="170"/>
    </location>
</feature>
<feature type="transmembrane region" description="Helical" evidence="1">
    <location>
        <begin position="107"/>
        <end position="124"/>
    </location>
</feature>
<gene>
    <name evidence="2" type="ORF">BM613_11745</name>
</gene>
<dbReference type="Proteomes" id="UP000245380">
    <property type="component" value="Unassembled WGS sequence"/>
</dbReference>